<keyword evidence="5" id="KW-1185">Reference proteome</keyword>
<dbReference type="InterPro" id="IPR006860">
    <property type="entry name" value="FecR"/>
</dbReference>
<protein>
    <submittedName>
        <fullName evidence="4">FecR family protein</fullName>
    </submittedName>
</protein>
<dbReference type="PANTHER" id="PTHR30273">
    <property type="entry name" value="PERIPLASMIC SIGNAL SENSOR AND SIGMA FACTOR ACTIVATOR FECR-RELATED"/>
    <property type="match status" value="1"/>
</dbReference>
<evidence type="ECO:0000259" key="2">
    <source>
        <dbReference type="Pfam" id="PF04773"/>
    </source>
</evidence>
<evidence type="ECO:0000313" key="4">
    <source>
        <dbReference type="EMBL" id="SHE58232.1"/>
    </source>
</evidence>
<dbReference type="STRING" id="1194090.SAMN05443144_10286"/>
<gene>
    <name evidence="4" type="ORF">SAMN05443144_10286</name>
</gene>
<dbReference type="AlphaFoldDB" id="A0A1M4UN66"/>
<dbReference type="Gene3D" id="2.60.120.1440">
    <property type="match status" value="1"/>
</dbReference>
<name>A0A1M4UN66_9BACT</name>
<proteinExistence type="predicted"/>
<dbReference type="GO" id="GO:0016989">
    <property type="term" value="F:sigma factor antagonist activity"/>
    <property type="evidence" value="ECO:0007669"/>
    <property type="project" value="TreeGrafter"/>
</dbReference>
<organism evidence="4 5">
    <name type="scientific">Fodinibius roseus</name>
    <dbReference type="NCBI Taxonomy" id="1194090"/>
    <lineage>
        <taxon>Bacteria</taxon>
        <taxon>Pseudomonadati</taxon>
        <taxon>Balneolota</taxon>
        <taxon>Balneolia</taxon>
        <taxon>Balneolales</taxon>
        <taxon>Balneolaceae</taxon>
        <taxon>Fodinibius</taxon>
    </lineage>
</organism>
<evidence type="ECO:0000313" key="5">
    <source>
        <dbReference type="Proteomes" id="UP000184041"/>
    </source>
</evidence>
<accession>A0A1M4UN66</accession>
<dbReference type="PIRSF" id="PIRSF018266">
    <property type="entry name" value="FecR"/>
    <property type="match status" value="1"/>
</dbReference>
<dbReference type="Pfam" id="PF16344">
    <property type="entry name" value="FecR_C"/>
    <property type="match status" value="1"/>
</dbReference>
<evidence type="ECO:0000259" key="3">
    <source>
        <dbReference type="Pfam" id="PF16344"/>
    </source>
</evidence>
<dbReference type="Gene3D" id="3.55.50.30">
    <property type="match status" value="1"/>
</dbReference>
<keyword evidence="1" id="KW-0812">Transmembrane</keyword>
<feature type="transmembrane region" description="Helical" evidence="1">
    <location>
        <begin position="105"/>
        <end position="127"/>
    </location>
</feature>
<dbReference type="InterPro" id="IPR012373">
    <property type="entry name" value="Ferrdict_sens_TM"/>
</dbReference>
<feature type="domain" description="Protein FecR C-terminal" evidence="3">
    <location>
        <begin position="280"/>
        <end position="344"/>
    </location>
</feature>
<dbReference type="Pfam" id="PF04773">
    <property type="entry name" value="FecR"/>
    <property type="match status" value="1"/>
</dbReference>
<dbReference type="Proteomes" id="UP000184041">
    <property type="component" value="Unassembled WGS sequence"/>
</dbReference>
<sequence length="358" mass="41201">MHYPMKKEIPWDKVGKYISGEASSKQRKEVEAWIEADPDHAELFEELKDIWESKQEEEWDVDLAWENISGKLIGDRETSLRLVNLSGDQVKKTGYSSKTNRNKIWGYRVAVSLILIVGVLLTLILSLEQPTSEEPPAMQELIVERGQRSQFKLSDGTQVWLNSDSRLEVPARFSGDFREVHLEGEAFFDVAENPDKPFLIHARESFTKVLGTQFNLQAYPGEQVQIVVKEGRVAFGGSHQMEDESSELVKNQRAVLSDTNHLTINEVNDLERYIGWTEGRLVFRDTPLKEVAKKLERRYDIECTIEELALEDRTVTATFKKESIIEVLEIITLSVGISYEKDKQYVRFLNKESKQVFN</sequence>
<dbReference type="OrthoDB" id="1452822at2"/>
<keyword evidence="1" id="KW-0472">Membrane</keyword>
<keyword evidence="1" id="KW-1133">Transmembrane helix</keyword>
<dbReference type="PANTHER" id="PTHR30273:SF2">
    <property type="entry name" value="PROTEIN FECR"/>
    <property type="match status" value="1"/>
</dbReference>
<reference evidence="4 5" key="1">
    <citation type="submission" date="2016-11" db="EMBL/GenBank/DDBJ databases">
        <authorList>
            <person name="Jaros S."/>
            <person name="Januszkiewicz K."/>
            <person name="Wedrychowicz H."/>
        </authorList>
    </citation>
    <scope>NUCLEOTIDE SEQUENCE [LARGE SCALE GENOMIC DNA]</scope>
    <source>
        <strain evidence="4 5">DSM 21986</strain>
    </source>
</reference>
<evidence type="ECO:0000256" key="1">
    <source>
        <dbReference type="SAM" id="Phobius"/>
    </source>
</evidence>
<dbReference type="InterPro" id="IPR032508">
    <property type="entry name" value="FecR_C"/>
</dbReference>
<feature type="domain" description="FecR protein" evidence="2">
    <location>
        <begin position="143"/>
        <end position="233"/>
    </location>
</feature>
<dbReference type="EMBL" id="FQUS01000002">
    <property type="protein sequence ID" value="SHE58232.1"/>
    <property type="molecule type" value="Genomic_DNA"/>
</dbReference>